<evidence type="ECO:0000256" key="3">
    <source>
        <dbReference type="SAM" id="Phobius"/>
    </source>
</evidence>
<comment type="caution">
    <text evidence="4">The sequence shown here is derived from an EMBL/GenBank/DDBJ whole genome shotgun (WGS) entry which is preliminary data.</text>
</comment>
<reference evidence="5" key="1">
    <citation type="journal article" date="2019" name="Int. J. Syst. Evol. Microbiol.">
        <title>The Global Catalogue of Microorganisms (GCM) 10K type strain sequencing project: providing services to taxonomists for standard genome sequencing and annotation.</title>
        <authorList>
            <consortium name="The Broad Institute Genomics Platform"/>
            <consortium name="The Broad Institute Genome Sequencing Center for Infectious Disease"/>
            <person name="Wu L."/>
            <person name="Ma J."/>
        </authorList>
    </citation>
    <scope>NUCLEOTIDE SEQUENCE [LARGE SCALE GENOMIC DNA]</scope>
    <source>
        <strain evidence="5">JCM 17808</strain>
    </source>
</reference>
<dbReference type="Pfam" id="PF02632">
    <property type="entry name" value="BioY"/>
    <property type="match status" value="1"/>
</dbReference>
<keyword evidence="2" id="KW-1003">Cell membrane</keyword>
<dbReference type="RefSeq" id="WP_265808311.1">
    <property type="nucleotide sequence ID" value="NZ_BAABGL010000015.1"/>
</dbReference>
<sequence length="204" mass="20620">MPDTTTAPAPSSGTAQRGWRAADLALVAVFAALVAVFAALPPIPVGGAGVPITLQTLALALCGLCLGPLRGFAAASLYVVLGLVGLPIFSGFSGGLGVLAGPSAGYIVAFPFFALGCGLVAKFALARLRGPKLWLVLSLGALLVSFLVVHPLGILGMSLNLGVGLPEALVFDMPFWPGDVVKNLVAGGLAATVHRAFPQLLGRR</sequence>
<dbReference type="PANTHER" id="PTHR34295:SF1">
    <property type="entry name" value="BIOTIN TRANSPORTER BIOY"/>
    <property type="match status" value="1"/>
</dbReference>
<feature type="transmembrane region" description="Helical" evidence="3">
    <location>
        <begin position="46"/>
        <end position="66"/>
    </location>
</feature>
<keyword evidence="3" id="KW-1133">Transmembrane helix</keyword>
<keyword evidence="2" id="KW-0813">Transport</keyword>
<evidence type="ECO:0000313" key="4">
    <source>
        <dbReference type="EMBL" id="GAA4392315.1"/>
    </source>
</evidence>
<feature type="transmembrane region" description="Helical" evidence="3">
    <location>
        <begin position="21"/>
        <end position="40"/>
    </location>
</feature>
<evidence type="ECO:0000256" key="2">
    <source>
        <dbReference type="PIRNR" id="PIRNR016661"/>
    </source>
</evidence>
<name>A0ABP8JKK1_9MICO</name>
<feature type="transmembrane region" description="Helical" evidence="3">
    <location>
        <begin position="133"/>
        <end position="160"/>
    </location>
</feature>
<dbReference type="Proteomes" id="UP001500642">
    <property type="component" value="Unassembled WGS sequence"/>
</dbReference>
<organism evidence="4 5">
    <name type="scientific">Brevibacterium pityocampae</name>
    <dbReference type="NCBI Taxonomy" id="506594"/>
    <lineage>
        <taxon>Bacteria</taxon>
        <taxon>Bacillati</taxon>
        <taxon>Actinomycetota</taxon>
        <taxon>Actinomycetes</taxon>
        <taxon>Micrococcales</taxon>
        <taxon>Brevibacteriaceae</taxon>
        <taxon>Brevibacterium</taxon>
    </lineage>
</organism>
<keyword evidence="5" id="KW-1185">Reference proteome</keyword>
<comment type="similarity">
    <text evidence="1 2">Belongs to the BioY family.</text>
</comment>
<protein>
    <recommendedName>
        <fullName evidence="2">Biotin transporter</fullName>
    </recommendedName>
</protein>
<dbReference type="Gene3D" id="1.10.1760.20">
    <property type="match status" value="1"/>
</dbReference>
<dbReference type="PANTHER" id="PTHR34295">
    <property type="entry name" value="BIOTIN TRANSPORTER BIOY"/>
    <property type="match status" value="1"/>
</dbReference>
<feature type="transmembrane region" description="Helical" evidence="3">
    <location>
        <begin position="78"/>
        <end position="100"/>
    </location>
</feature>
<feature type="transmembrane region" description="Helical" evidence="3">
    <location>
        <begin position="106"/>
        <end position="126"/>
    </location>
</feature>
<proteinExistence type="inferred from homology"/>
<gene>
    <name evidence="4" type="ORF">GCM10023167_20410</name>
</gene>
<accession>A0ABP8JKK1</accession>
<dbReference type="InterPro" id="IPR003784">
    <property type="entry name" value="BioY"/>
</dbReference>
<evidence type="ECO:0000313" key="5">
    <source>
        <dbReference type="Proteomes" id="UP001500642"/>
    </source>
</evidence>
<keyword evidence="2 3" id="KW-0472">Membrane</keyword>
<keyword evidence="3" id="KW-0812">Transmembrane</keyword>
<dbReference type="PIRSF" id="PIRSF016661">
    <property type="entry name" value="BioY"/>
    <property type="match status" value="1"/>
</dbReference>
<feature type="transmembrane region" description="Helical" evidence="3">
    <location>
        <begin position="180"/>
        <end position="197"/>
    </location>
</feature>
<evidence type="ECO:0000256" key="1">
    <source>
        <dbReference type="ARBA" id="ARBA00010692"/>
    </source>
</evidence>
<dbReference type="EMBL" id="BAABGL010000015">
    <property type="protein sequence ID" value="GAA4392315.1"/>
    <property type="molecule type" value="Genomic_DNA"/>
</dbReference>
<comment type="subcellular location">
    <subcellularLocation>
        <location evidence="2">Cell membrane</location>
        <topology evidence="2">Multi-pass membrane protein</topology>
    </subcellularLocation>
</comment>